<evidence type="ECO:0000256" key="1">
    <source>
        <dbReference type="ARBA" id="ARBA00022664"/>
    </source>
</evidence>
<comment type="function">
    <text evidence="7">Adds poly(A) tail to the 3' end of many RNAs, which usually targets these RNAs for decay. Plays a significant role in the global control of gene expression, through influencing the rate of transcript degradation, and in the general RNA quality control.</text>
</comment>
<dbReference type="InterPro" id="IPR052191">
    <property type="entry name" value="tRNA_ntf/polyA_polymerase_I"/>
</dbReference>
<dbReference type="NCBIfam" id="NF008634">
    <property type="entry name" value="PRK11623.1"/>
    <property type="match status" value="1"/>
</dbReference>
<dbReference type="STRING" id="1115515.EV102420_08_03770"/>
<keyword evidence="3 7" id="KW-0547">Nucleotide-binding</keyword>
<dbReference type="GO" id="GO:0043633">
    <property type="term" value="P:polyadenylation-dependent RNA catabolic process"/>
    <property type="evidence" value="ECO:0007669"/>
    <property type="project" value="InterPro"/>
</dbReference>
<dbReference type="InterPro" id="IPR025866">
    <property type="entry name" value="PolyA_pol_arg_C_dom"/>
</dbReference>
<keyword evidence="6 7" id="KW-0804">Transcription</keyword>
<evidence type="ECO:0000256" key="7">
    <source>
        <dbReference type="HAMAP-Rule" id="MF_00957"/>
    </source>
</evidence>
<sequence length="447" mass="51648">MAEEVIAQPRMTVIPREQHTISRKDISENALKVLYRLNKAGYEAYLVGGGVRDLLLGKKPKDFDVTTNATPDQVRKLFRNCRLVGRRFRLAHVMFGPEIIEVATFRGHHEDQPADRTTSQRGQNGMLLRDNIFGSIEDDAQRRDFTINSLYYSVADFSVRDYVGGMQDLEEGVIRLIGNPETRYREDPVRMLRAVRFAAKLHMRISPETAEPIARLATLINDVPPARLFEESLKLLQAGNGFDTYQLLREYSLFQPLFPTITRFFTEKGDSSMERIINLVLKNTDTRIQNDMRVNPAFLFAAMLWYPQLETAQKIAQESGLTYHDAFALAMNDVLDEACRTLAIPKRITTLVRDIWQLQLRMSRRQGKRAWKLMEHPKFRAAYDLLALRAEIEGNHELQRLVQWWGEFQVAAPPAQKGMLDVLDDEPEARRRHRRPRKRAPRREGSA</sequence>
<feature type="region of interest" description="Disordered" evidence="9">
    <location>
        <begin position="419"/>
        <end position="447"/>
    </location>
</feature>
<proteinExistence type="inferred from homology"/>
<evidence type="ECO:0000256" key="2">
    <source>
        <dbReference type="ARBA" id="ARBA00022679"/>
    </source>
</evidence>
<feature type="compositionally biased region" description="Basic residues" evidence="9">
    <location>
        <begin position="430"/>
        <end position="441"/>
    </location>
</feature>
<dbReference type="GO" id="GO:1990817">
    <property type="term" value="F:poly(A) RNA polymerase activity"/>
    <property type="evidence" value="ECO:0007669"/>
    <property type="project" value="UniProtKB-UniRule"/>
</dbReference>
<dbReference type="HAMAP" id="MF_00957">
    <property type="entry name" value="PolyA_pol"/>
    <property type="match status" value="1"/>
</dbReference>
<keyword evidence="1 7" id="KW-0507">mRNA processing</keyword>
<dbReference type="EMBL" id="BBMZ01000008">
    <property type="protein sequence ID" value="GAL57914.1"/>
    <property type="molecule type" value="Genomic_DNA"/>
</dbReference>
<dbReference type="InterPro" id="IPR010206">
    <property type="entry name" value="PolA_pol_I"/>
</dbReference>
<dbReference type="NCBIfam" id="TIGR01942">
    <property type="entry name" value="pcnB"/>
    <property type="match status" value="1"/>
</dbReference>
<feature type="active site" evidence="7">
    <location>
        <position position="144"/>
    </location>
</feature>
<dbReference type="Gene3D" id="3.30.460.10">
    <property type="entry name" value="Beta Polymerase, domain 2"/>
    <property type="match status" value="1"/>
</dbReference>
<comment type="catalytic activity">
    <reaction evidence="7">
        <text>RNA(n) + ATP = RNA(n)-3'-adenine ribonucleotide + diphosphate</text>
        <dbReference type="Rhea" id="RHEA:11332"/>
        <dbReference type="Rhea" id="RHEA-COMP:14527"/>
        <dbReference type="Rhea" id="RHEA-COMP:17347"/>
        <dbReference type="ChEBI" id="CHEBI:30616"/>
        <dbReference type="ChEBI" id="CHEBI:33019"/>
        <dbReference type="ChEBI" id="CHEBI:140395"/>
        <dbReference type="ChEBI" id="CHEBI:173115"/>
        <dbReference type="EC" id="2.7.7.19"/>
    </reaction>
</comment>
<name>A0A090V3S2_PSEVU</name>
<feature type="active site" evidence="7">
    <location>
        <position position="64"/>
    </location>
</feature>
<feature type="domain" description="Poly A polymerase head" evidence="10">
    <location>
        <begin position="44"/>
        <end position="175"/>
    </location>
</feature>
<gene>
    <name evidence="7 13" type="primary">pcnB</name>
    <name evidence="13" type="ORF">EV102420_08_03770</name>
</gene>
<dbReference type="AlphaFoldDB" id="A0A090V3S2"/>
<feature type="domain" description="Polymerase A arginine-rich C-terminal" evidence="11">
    <location>
        <begin position="320"/>
        <end position="439"/>
    </location>
</feature>
<evidence type="ECO:0000259" key="11">
    <source>
        <dbReference type="Pfam" id="PF12626"/>
    </source>
</evidence>
<evidence type="ECO:0000259" key="10">
    <source>
        <dbReference type="Pfam" id="PF01743"/>
    </source>
</evidence>
<evidence type="ECO:0000256" key="3">
    <source>
        <dbReference type="ARBA" id="ARBA00022741"/>
    </source>
</evidence>
<dbReference type="Pfam" id="PF01743">
    <property type="entry name" value="PolyA_pol"/>
    <property type="match status" value="1"/>
</dbReference>
<dbReference type="InterPro" id="IPR043519">
    <property type="entry name" value="NT_sf"/>
</dbReference>
<evidence type="ECO:0000313" key="13">
    <source>
        <dbReference type="EMBL" id="GAL57914.1"/>
    </source>
</evidence>
<dbReference type="PANTHER" id="PTHR43051">
    <property type="entry name" value="POLYNUCLEOTIDE ADENYLYLTRANSFERASE FAMILY PROTEIN"/>
    <property type="match status" value="1"/>
</dbReference>
<evidence type="ECO:0000256" key="8">
    <source>
        <dbReference type="RuleBase" id="RU003953"/>
    </source>
</evidence>
<evidence type="ECO:0000256" key="4">
    <source>
        <dbReference type="ARBA" id="ARBA00022840"/>
    </source>
</evidence>
<dbReference type="FunFam" id="3.30.460.10:FF:000035">
    <property type="entry name" value="Poly(A) polymerase I"/>
    <property type="match status" value="1"/>
</dbReference>
<dbReference type="SUPFAM" id="SSF81891">
    <property type="entry name" value="Poly A polymerase C-terminal region-like"/>
    <property type="match status" value="1"/>
</dbReference>
<accession>A0A090V3S2</accession>
<dbReference type="GO" id="GO:0006397">
    <property type="term" value="P:mRNA processing"/>
    <property type="evidence" value="ECO:0007669"/>
    <property type="project" value="UniProtKB-KW"/>
</dbReference>
<reference evidence="13 14" key="1">
    <citation type="submission" date="2014-09" db="EMBL/GenBank/DDBJ databases">
        <title>Whole genome shotgun sequence of Escherichia vulneris NBRC 102420.</title>
        <authorList>
            <person name="Yoshida Y."/>
            <person name="Hosoyama A."/>
            <person name="Tsuchikane K."/>
            <person name="Ohji S."/>
            <person name="Ichikawa N."/>
            <person name="Kimura A."/>
            <person name="Yamazoe A."/>
            <person name="Ezaki T."/>
            <person name="Fujita N."/>
        </authorList>
    </citation>
    <scope>NUCLEOTIDE SEQUENCE [LARGE SCALE GENOMIC DNA]</scope>
    <source>
        <strain evidence="13 14">NBRC 102420</strain>
    </source>
</reference>
<dbReference type="Pfam" id="PF12626">
    <property type="entry name" value="PolyA_pol_arg_C"/>
    <property type="match status" value="1"/>
</dbReference>
<evidence type="ECO:0000313" key="14">
    <source>
        <dbReference type="Proteomes" id="UP000029462"/>
    </source>
</evidence>
<evidence type="ECO:0000256" key="5">
    <source>
        <dbReference type="ARBA" id="ARBA00022884"/>
    </source>
</evidence>
<feature type="active site" evidence="7">
    <location>
        <position position="62"/>
    </location>
</feature>
<dbReference type="Pfam" id="PF12627">
    <property type="entry name" value="PolyA_pol_RNAbd"/>
    <property type="match status" value="1"/>
</dbReference>
<dbReference type="FunFam" id="1.10.3090.10:FF:000003">
    <property type="entry name" value="Poly(A) polymerase I"/>
    <property type="match status" value="1"/>
</dbReference>
<dbReference type="SUPFAM" id="SSF81301">
    <property type="entry name" value="Nucleotidyltransferase"/>
    <property type="match status" value="1"/>
</dbReference>
<organism evidence="13 14">
    <name type="scientific">Pseudescherichia vulneris NBRC 102420</name>
    <dbReference type="NCBI Taxonomy" id="1115515"/>
    <lineage>
        <taxon>Bacteria</taxon>
        <taxon>Pseudomonadati</taxon>
        <taxon>Pseudomonadota</taxon>
        <taxon>Gammaproteobacteria</taxon>
        <taxon>Enterobacterales</taxon>
        <taxon>Enterobacteriaceae</taxon>
        <taxon>Pseudescherichia</taxon>
    </lineage>
</organism>
<dbReference type="Gene3D" id="1.10.3090.10">
    <property type="entry name" value="cca-adding enzyme, domain 2"/>
    <property type="match status" value="1"/>
</dbReference>
<dbReference type="Proteomes" id="UP000029462">
    <property type="component" value="Unassembled WGS sequence"/>
</dbReference>
<protein>
    <recommendedName>
        <fullName evidence="7">Poly(A) polymerase I</fullName>
        <shortName evidence="7">PAP I</shortName>
        <ecNumber evidence="7">2.7.7.19</ecNumber>
    </recommendedName>
</protein>
<evidence type="ECO:0000259" key="12">
    <source>
        <dbReference type="Pfam" id="PF12627"/>
    </source>
</evidence>
<keyword evidence="2 7" id="KW-0808">Transferase</keyword>
<dbReference type="PANTHER" id="PTHR43051:SF1">
    <property type="entry name" value="POLYNUCLEOTIDE ADENYLYLTRANSFERASE FAMILY PROTEIN"/>
    <property type="match status" value="1"/>
</dbReference>
<keyword evidence="5 7" id="KW-0694">RNA-binding</keyword>
<keyword evidence="14" id="KW-1185">Reference proteome</keyword>
<dbReference type="EC" id="2.7.7.19" evidence="7"/>
<keyword evidence="4 7" id="KW-0067">ATP-binding</keyword>
<evidence type="ECO:0000256" key="6">
    <source>
        <dbReference type="ARBA" id="ARBA00023163"/>
    </source>
</evidence>
<dbReference type="InterPro" id="IPR032828">
    <property type="entry name" value="PolyA_RNA-bd"/>
</dbReference>
<evidence type="ECO:0000256" key="9">
    <source>
        <dbReference type="SAM" id="MobiDB-lite"/>
    </source>
</evidence>
<dbReference type="GO" id="GO:0005524">
    <property type="term" value="F:ATP binding"/>
    <property type="evidence" value="ECO:0007669"/>
    <property type="project" value="UniProtKB-UniRule"/>
</dbReference>
<dbReference type="InterPro" id="IPR002646">
    <property type="entry name" value="PolA_pol_head_dom"/>
</dbReference>
<comment type="caution">
    <text evidence="13">The sequence shown here is derived from an EMBL/GenBank/DDBJ whole genome shotgun (WGS) entry which is preliminary data.</text>
</comment>
<dbReference type="eggNOG" id="COG0617">
    <property type="taxonomic scope" value="Bacteria"/>
</dbReference>
<dbReference type="CDD" id="cd05398">
    <property type="entry name" value="NT_ClassII-CCAase"/>
    <property type="match status" value="1"/>
</dbReference>
<dbReference type="GO" id="GO:0003723">
    <property type="term" value="F:RNA binding"/>
    <property type="evidence" value="ECO:0007669"/>
    <property type="project" value="UniProtKB-UniRule"/>
</dbReference>
<feature type="domain" description="tRNA nucleotidyltransferase/poly(A) polymerase RNA and SrmB- binding" evidence="12">
    <location>
        <begin position="203"/>
        <end position="262"/>
    </location>
</feature>
<comment type="similarity">
    <text evidence="7 8">Belongs to the tRNA nucleotidyltransferase/poly(A) polymerase family.</text>
</comment>